<proteinExistence type="predicted"/>
<organism evidence="3">
    <name type="scientific">marine metagenome</name>
    <dbReference type="NCBI Taxonomy" id="408172"/>
    <lineage>
        <taxon>unclassified sequences</taxon>
        <taxon>metagenomes</taxon>
        <taxon>ecological metagenomes</taxon>
    </lineage>
</organism>
<reference evidence="3" key="1">
    <citation type="submission" date="2018-05" db="EMBL/GenBank/DDBJ databases">
        <authorList>
            <person name="Lanie J.A."/>
            <person name="Ng W.-L."/>
            <person name="Kazmierczak K.M."/>
            <person name="Andrzejewski T.M."/>
            <person name="Davidsen T.M."/>
            <person name="Wayne K.J."/>
            <person name="Tettelin H."/>
            <person name="Glass J.I."/>
            <person name="Rusch D."/>
            <person name="Podicherti R."/>
            <person name="Tsui H.-C.T."/>
            <person name="Winkler M.E."/>
        </authorList>
    </citation>
    <scope>NUCLEOTIDE SEQUENCE</scope>
</reference>
<gene>
    <name evidence="3" type="ORF">METZ01_LOCUS361635</name>
</gene>
<keyword evidence="2" id="KW-1133">Transmembrane helix</keyword>
<feature type="region of interest" description="Disordered" evidence="1">
    <location>
        <begin position="221"/>
        <end position="263"/>
    </location>
</feature>
<dbReference type="AlphaFoldDB" id="A0A382SIP7"/>
<accession>A0A382SIP7</accession>
<name>A0A382SIP7_9ZZZZ</name>
<dbReference type="EMBL" id="UINC01128797">
    <property type="protein sequence ID" value="SVD08781.1"/>
    <property type="molecule type" value="Genomic_DNA"/>
</dbReference>
<feature type="transmembrane region" description="Helical" evidence="2">
    <location>
        <begin position="12"/>
        <end position="31"/>
    </location>
</feature>
<evidence type="ECO:0000256" key="1">
    <source>
        <dbReference type="SAM" id="MobiDB-lite"/>
    </source>
</evidence>
<protein>
    <submittedName>
        <fullName evidence="3">Uncharacterized protein</fullName>
    </submittedName>
</protein>
<feature type="non-terminal residue" evidence="3">
    <location>
        <position position="263"/>
    </location>
</feature>
<feature type="compositionally biased region" description="Polar residues" evidence="1">
    <location>
        <begin position="229"/>
        <end position="263"/>
    </location>
</feature>
<evidence type="ECO:0000256" key="2">
    <source>
        <dbReference type="SAM" id="Phobius"/>
    </source>
</evidence>
<evidence type="ECO:0000313" key="3">
    <source>
        <dbReference type="EMBL" id="SVD08781.1"/>
    </source>
</evidence>
<sequence>MRPSYWSTHKTTLITIAVITCILLIFTLCIYGMMKRSQRGRAVDKWAESPGTSGFINLDEIQKASLENQKTEDFEKRVNEIFEGDNLVLLDVQGKQNGFVLTGIEDLNGNEQPDAAPGAGDEVVFQMAVSGSGPNNATIVGAGVNRDFTSRYTYPMPNIDRNYAQNYYRQHGYYPYYSHYYYSPGYRYYTPRRRYGYLRTYRTTYRRSPRYRTQIGRNNTYMSGYRTRYPNSSKTFSKPSSTRANYVRKTSSSPGFKSRVSSS</sequence>
<keyword evidence="2" id="KW-0812">Transmembrane</keyword>
<keyword evidence="2" id="KW-0472">Membrane</keyword>